<organism evidence="8 9">
    <name type="scientific">Batrachochytrium dendrobatidis (strain JEL423)</name>
    <dbReference type="NCBI Taxonomy" id="403673"/>
    <lineage>
        <taxon>Eukaryota</taxon>
        <taxon>Fungi</taxon>
        <taxon>Fungi incertae sedis</taxon>
        <taxon>Chytridiomycota</taxon>
        <taxon>Chytridiomycota incertae sedis</taxon>
        <taxon>Chytridiomycetes</taxon>
        <taxon>Rhizophydiales</taxon>
        <taxon>Rhizophydiales incertae sedis</taxon>
        <taxon>Batrachochytrium</taxon>
    </lineage>
</organism>
<comment type="cofactor">
    <cofactor evidence="5">
        <name>Fe(2+)</name>
        <dbReference type="ChEBI" id="CHEBI:29033"/>
    </cofactor>
    <text evidence="5">Binds 1 Fe(2+) ion per subunit.</text>
</comment>
<feature type="compositionally biased region" description="Basic residues" evidence="6">
    <location>
        <begin position="1"/>
        <end position="11"/>
    </location>
</feature>
<sequence>MSNRDKKRQRKQQQQQQPANSQQWSNQTPFRILERTFKRRQTLLKDLQPLLLDLDLESPSTSFKTVELSPPLILSEPQLDVPGTTRVIELTDIPGLFILKRAIPPSLQRQLVQECLEKHCKVPNLSNLDAHYLIPNIGIWKVYQQSKRLNHAELIHPRSIENTETMESTTADGAMKIDPPTDAMTAPKSMSVDAVIHRLRWVTLGHQYDWTRKQYHFDRLHAFPDTIATITHQILAFTQELTGYSSSQWRPEAGVINWYHPGDTLMGHQDRSEVDMTAPLVSLSVGLSCVFLISPCESKDITPTAIRLDSGDVLIMSKSARRVFHGVPLVIPDTCPDYLMHGTDSEWNAFAEWMDHSRLNINVRQVFPTI</sequence>
<dbReference type="GO" id="GO:0005634">
    <property type="term" value="C:nucleus"/>
    <property type="evidence" value="ECO:0007669"/>
    <property type="project" value="TreeGrafter"/>
</dbReference>
<dbReference type="OrthoDB" id="6614653at2759"/>
<feature type="binding site" evidence="5">
    <location>
        <position position="270"/>
    </location>
    <ligand>
        <name>Fe cation</name>
        <dbReference type="ChEBI" id="CHEBI:24875"/>
        <note>catalytic</note>
    </ligand>
</feature>
<dbReference type="GO" id="GO:0005737">
    <property type="term" value="C:cytoplasm"/>
    <property type="evidence" value="ECO:0007669"/>
    <property type="project" value="TreeGrafter"/>
</dbReference>
<feature type="binding site" evidence="5">
    <location>
        <position position="268"/>
    </location>
    <ligand>
        <name>Fe cation</name>
        <dbReference type="ChEBI" id="CHEBI:24875"/>
        <note>catalytic</note>
    </ligand>
</feature>
<dbReference type="Gene3D" id="2.60.120.590">
    <property type="entry name" value="Alpha-ketoglutarate-dependent dioxygenase AlkB-like"/>
    <property type="match status" value="1"/>
</dbReference>
<dbReference type="InterPro" id="IPR027450">
    <property type="entry name" value="AlkB-like"/>
</dbReference>
<dbReference type="InterPro" id="IPR004574">
    <property type="entry name" value="Alkb"/>
</dbReference>
<dbReference type="InterPro" id="IPR037151">
    <property type="entry name" value="AlkB-like_sf"/>
</dbReference>
<dbReference type="GO" id="GO:0046872">
    <property type="term" value="F:metal ion binding"/>
    <property type="evidence" value="ECO:0007669"/>
    <property type="project" value="UniProtKB-KW"/>
</dbReference>
<keyword evidence="3" id="KW-0560">Oxidoreductase</keyword>
<dbReference type="InterPro" id="IPR005123">
    <property type="entry name" value="Oxoglu/Fe-dep_dioxygenase_dom"/>
</dbReference>
<evidence type="ECO:0000256" key="2">
    <source>
        <dbReference type="ARBA" id="ARBA00022964"/>
    </source>
</evidence>
<evidence type="ECO:0000256" key="1">
    <source>
        <dbReference type="ARBA" id="ARBA00022723"/>
    </source>
</evidence>
<evidence type="ECO:0000256" key="3">
    <source>
        <dbReference type="ARBA" id="ARBA00023002"/>
    </source>
</evidence>
<feature type="compositionally biased region" description="Low complexity" evidence="6">
    <location>
        <begin position="12"/>
        <end position="25"/>
    </location>
</feature>
<dbReference type="SUPFAM" id="SSF51197">
    <property type="entry name" value="Clavaminate synthase-like"/>
    <property type="match status" value="1"/>
</dbReference>
<name>A0A177WYD1_BATDL</name>
<dbReference type="PROSITE" id="PS51471">
    <property type="entry name" value="FE2OG_OXY"/>
    <property type="match status" value="1"/>
</dbReference>
<feature type="binding site" evidence="5">
    <location>
        <position position="325"/>
    </location>
    <ligand>
        <name>Fe cation</name>
        <dbReference type="ChEBI" id="CHEBI:24875"/>
        <note>catalytic</note>
    </ligand>
</feature>
<keyword evidence="4 5" id="KW-0408">Iron</keyword>
<dbReference type="Proteomes" id="UP000077115">
    <property type="component" value="Unassembled WGS sequence"/>
</dbReference>
<evidence type="ECO:0000256" key="4">
    <source>
        <dbReference type="ARBA" id="ARBA00023004"/>
    </source>
</evidence>
<evidence type="ECO:0000313" key="8">
    <source>
        <dbReference type="EMBL" id="OAJ45117.1"/>
    </source>
</evidence>
<evidence type="ECO:0000259" key="7">
    <source>
        <dbReference type="PROSITE" id="PS51471"/>
    </source>
</evidence>
<accession>A0A177WYD1</accession>
<reference evidence="8 9" key="1">
    <citation type="submission" date="2006-10" db="EMBL/GenBank/DDBJ databases">
        <title>The Genome Sequence of Batrachochytrium dendrobatidis JEL423.</title>
        <authorList>
            <consortium name="The Broad Institute Genome Sequencing Platform"/>
            <person name="Birren B."/>
            <person name="Lander E."/>
            <person name="Galagan J."/>
            <person name="Cuomo C."/>
            <person name="Devon K."/>
            <person name="Jaffe D."/>
            <person name="Butler J."/>
            <person name="Alvarez P."/>
            <person name="Gnerre S."/>
            <person name="Grabherr M."/>
            <person name="Kleber M."/>
            <person name="Mauceli E."/>
            <person name="Brockman W."/>
            <person name="Young S."/>
            <person name="LaButti K."/>
            <person name="Sykes S."/>
            <person name="DeCaprio D."/>
            <person name="Crawford M."/>
            <person name="Koehrsen M."/>
            <person name="Engels R."/>
            <person name="Montgomery P."/>
            <person name="Pearson M."/>
            <person name="Howarth C."/>
            <person name="Larson L."/>
            <person name="White J."/>
            <person name="O'Leary S."/>
            <person name="Kodira C."/>
            <person name="Zeng Q."/>
            <person name="Yandava C."/>
            <person name="Alvarado L."/>
            <person name="Longcore J."/>
            <person name="James T."/>
        </authorList>
    </citation>
    <scope>NUCLEOTIDE SEQUENCE [LARGE SCALE GENOMIC DNA]</scope>
    <source>
        <strain evidence="8 9">JEL423</strain>
    </source>
</reference>
<evidence type="ECO:0000256" key="6">
    <source>
        <dbReference type="SAM" id="MobiDB-lite"/>
    </source>
</evidence>
<dbReference type="Pfam" id="PF13532">
    <property type="entry name" value="2OG-FeII_Oxy_2"/>
    <property type="match status" value="1"/>
</dbReference>
<dbReference type="STRING" id="403673.A0A177WYD1"/>
<dbReference type="AlphaFoldDB" id="A0A177WYD1"/>
<keyword evidence="2" id="KW-0223">Dioxygenase</keyword>
<feature type="domain" description="Fe2OG dioxygenase" evidence="7">
    <location>
        <begin position="250"/>
        <end position="367"/>
    </location>
</feature>
<feature type="region of interest" description="Disordered" evidence="6">
    <location>
        <begin position="1"/>
        <end position="25"/>
    </location>
</feature>
<dbReference type="PANTHER" id="PTHR16557:SF2">
    <property type="entry name" value="NUCLEIC ACID DIOXYGENASE ALKBH1"/>
    <property type="match status" value="1"/>
</dbReference>
<dbReference type="EMBL" id="DS022314">
    <property type="protein sequence ID" value="OAJ45117.1"/>
    <property type="molecule type" value="Genomic_DNA"/>
</dbReference>
<evidence type="ECO:0000313" key="9">
    <source>
        <dbReference type="Proteomes" id="UP000077115"/>
    </source>
</evidence>
<dbReference type="PANTHER" id="PTHR16557">
    <property type="entry name" value="ALKYLATED DNA REPAIR PROTEIN ALKB-RELATED"/>
    <property type="match status" value="1"/>
</dbReference>
<protein>
    <submittedName>
        <fullName evidence="8">Alkylated DNA repair protein AlkB</fullName>
    </submittedName>
</protein>
<dbReference type="eggNOG" id="KOG2731">
    <property type="taxonomic scope" value="Eukaryota"/>
</dbReference>
<proteinExistence type="predicted"/>
<keyword evidence="1 5" id="KW-0479">Metal-binding</keyword>
<gene>
    <name evidence="8" type="ORF">BDEG_28278</name>
</gene>
<dbReference type="VEuPathDB" id="FungiDB:BDEG_28278"/>
<dbReference type="GO" id="GO:0051213">
    <property type="term" value="F:dioxygenase activity"/>
    <property type="evidence" value="ECO:0007669"/>
    <property type="project" value="UniProtKB-KW"/>
</dbReference>
<reference evidence="8 9" key="2">
    <citation type="submission" date="2016-05" db="EMBL/GenBank/DDBJ databases">
        <title>Lineage-specific infection strategies underlie the spectrum of fungal disease in amphibians.</title>
        <authorList>
            <person name="Cuomo C.A."/>
            <person name="Farrer R.A."/>
            <person name="James T."/>
            <person name="Longcore J."/>
            <person name="Birren B."/>
        </authorList>
    </citation>
    <scope>NUCLEOTIDE SEQUENCE [LARGE SCALE GENOMIC DNA]</scope>
    <source>
        <strain evidence="8 9">JEL423</strain>
    </source>
</reference>
<evidence type="ECO:0000256" key="5">
    <source>
        <dbReference type="PIRSR" id="PIRSR604574-2"/>
    </source>
</evidence>